<dbReference type="EMBL" id="BOOJ01000024">
    <property type="protein sequence ID" value="GIH92097.1"/>
    <property type="molecule type" value="Genomic_DNA"/>
</dbReference>
<sequence>MDVPHENTPRPGAEEVLRGPGAEEVLRGPGAGGAMGGLSAKEALRATGVTIREAGSGDAVAGVMPRWVALPESTEEVAALMRVSAGHDLAVVPVGGGTRLHWGNPPERCDLLVDTCCLNEILEHASGDLVVRVQAGVTTESLAETLAARGQELALDVPLGGATVGGVLATAVAGPRRLRYGTARDLLIGVTVVLADGTVARSGGKVVKNVAGYDLGKLFTGSYGTLGIITEAVFRLHPIAPARRWITAELPAPRTAATGSEGSGSPMGPGTVEGSGFPVSPGAVGVALAASQAEPSAVELDWLAPSGVLTVSALVEGAATEGRAAAVRDLLGGMTGRPGTTGESGEWPVGSYGVAEGDKAPDWWGVLPGEEVLLELRVPPSGVDGALRAVARRGLPARVRGSLASAVLRIALPPETGGAELAGFVSAVREESGPLGGRLTVLAAPHEPAPQVDRWGPVGTLPLMRRVKERFDPDRRMSPGRLAGGI</sequence>
<dbReference type="GO" id="GO:0071949">
    <property type="term" value="F:FAD binding"/>
    <property type="evidence" value="ECO:0007669"/>
    <property type="project" value="InterPro"/>
</dbReference>
<dbReference type="Proteomes" id="UP000619788">
    <property type="component" value="Unassembled WGS sequence"/>
</dbReference>
<dbReference type="RefSeq" id="WP_239127608.1">
    <property type="nucleotide sequence ID" value="NZ_BOOJ01000024.1"/>
</dbReference>
<dbReference type="SUPFAM" id="SSF56176">
    <property type="entry name" value="FAD-binding/transporter-associated domain-like"/>
    <property type="match status" value="1"/>
</dbReference>
<evidence type="ECO:0000313" key="6">
    <source>
        <dbReference type="Proteomes" id="UP000619788"/>
    </source>
</evidence>
<keyword evidence="1" id="KW-0285">Flavoprotein</keyword>
<proteinExistence type="predicted"/>
<comment type="caution">
    <text evidence="5">The sequence shown here is derived from an EMBL/GenBank/DDBJ whole genome shotgun (WGS) entry which is preliminary data.</text>
</comment>
<dbReference type="PROSITE" id="PS51387">
    <property type="entry name" value="FAD_PCMH"/>
    <property type="match status" value="1"/>
</dbReference>
<evidence type="ECO:0000256" key="3">
    <source>
        <dbReference type="SAM" id="MobiDB-lite"/>
    </source>
</evidence>
<name>A0A8J3SFR6_9ACTN</name>
<evidence type="ECO:0000259" key="4">
    <source>
        <dbReference type="PROSITE" id="PS51387"/>
    </source>
</evidence>
<dbReference type="Gene3D" id="3.30.465.10">
    <property type="match status" value="1"/>
</dbReference>
<dbReference type="InterPro" id="IPR006094">
    <property type="entry name" value="Oxid_FAD_bind_N"/>
</dbReference>
<reference evidence="5 6" key="1">
    <citation type="submission" date="2021-01" db="EMBL/GenBank/DDBJ databases">
        <title>Whole genome shotgun sequence of Planobispora siamensis NBRC 107568.</title>
        <authorList>
            <person name="Komaki H."/>
            <person name="Tamura T."/>
        </authorList>
    </citation>
    <scope>NUCLEOTIDE SEQUENCE [LARGE SCALE GENOMIC DNA]</scope>
    <source>
        <strain evidence="5 6">NBRC 107568</strain>
    </source>
</reference>
<dbReference type="Pfam" id="PF01565">
    <property type="entry name" value="FAD_binding_4"/>
    <property type="match status" value="1"/>
</dbReference>
<keyword evidence="2" id="KW-0274">FAD</keyword>
<dbReference type="PANTHER" id="PTHR11748:SF103">
    <property type="entry name" value="GLYCOLATE OXIDASE SUBUNIT GLCE"/>
    <property type="match status" value="1"/>
</dbReference>
<gene>
    <name evidence="5" type="ORF">Psi01_27270</name>
</gene>
<dbReference type="PANTHER" id="PTHR11748">
    <property type="entry name" value="D-LACTATE DEHYDROGENASE"/>
    <property type="match status" value="1"/>
</dbReference>
<dbReference type="SUPFAM" id="SSF55103">
    <property type="entry name" value="FAD-linked oxidases, C-terminal domain"/>
    <property type="match status" value="1"/>
</dbReference>
<dbReference type="GO" id="GO:0003824">
    <property type="term" value="F:catalytic activity"/>
    <property type="evidence" value="ECO:0007669"/>
    <property type="project" value="InterPro"/>
</dbReference>
<evidence type="ECO:0000313" key="5">
    <source>
        <dbReference type="EMBL" id="GIH92097.1"/>
    </source>
</evidence>
<dbReference type="InterPro" id="IPR036318">
    <property type="entry name" value="FAD-bd_PCMH-like_sf"/>
</dbReference>
<organism evidence="5 6">
    <name type="scientific">Planobispora siamensis</name>
    <dbReference type="NCBI Taxonomy" id="936338"/>
    <lineage>
        <taxon>Bacteria</taxon>
        <taxon>Bacillati</taxon>
        <taxon>Actinomycetota</taxon>
        <taxon>Actinomycetes</taxon>
        <taxon>Streptosporangiales</taxon>
        <taxon>Streptosporangiaceae</taxon>
        <taxon>Planobispora</taxon>
    </lineage>
</organism>
<dbReference type="InterPro" id="IPR016164">
    <property type="entry name" value="FAD-linked_Oxase-like_C"/>
</dbReference>
<feature type="region of interest" description="Disordered" evidence="3">
    <location>
        <begin position="1"/>
        <end position="34"/>
    </location>
</feature>
<feature type="compositionally biased region" description="Basic and acidic residues" evidence="3">
    <location>
        <begin position="1"/>
        <end position="17"/>
    </location>
</feature>
<dbReference type="InterPro" id="IPR016166">
    <property type="entry name" value="FAD-bd_PCMH"/>
</dbReference>
<evidence type="ECO:0000256" key="1">
    <source>
        <dbReference type="ARBA" id="ARBA00022630"/>
    </source>
</evidence>
<dbReference type="InterPro" id="IPR016169">
    <property type="entry name" value="FAD-bd_PCMH_sub2"/>
</dbReference>
<accession>A0A8J3SFR6</accession>
<protein>
    <submittedName>
        <fullName evidence="5">FAD-linked oxidase</fullName>
    </submittedName>
</protein>
<evidence type="ECO:0000256" key="2">
    <source>
        <dbReference type="ARBA" id="ARBA00022827"/>
    </source>
</evidence>
<dbReference type="AlphaFoldDB" id="A0A8J3SFR6"/>
<feature type="domain" description="FAD-binding PCMH-type" evidence="4">
    <location>
        <begin position="60"/>
        <end position="239"/>
    </location>
</feature>
<keyword evidence="6" id="KW-1185">Reference proteome</keyword>